<gene>
    <name evidence="1" type="ORF">BpHYR1_043101</name>
</gene>
<accession>A0A3M7T249</accession>
<dbReference type="Proteomes" id="UP000276133">
    <property type="component" value="Unassembled WGS sequence"/>
</dbReference>
<protein>
    <submittedName>
        <fullName evidence="1">Uncharacterized protein</fullName>
    </submittedName>
</protein>
<proteinExistence type="predicted"/>
<name>A0A3M7T249_BRAPC</name>
<reference evidence="1 2" key="1">
    <citation type="journal article" date="2018" name="Sci. Rep.">
        <title>Genomic signatures of local adaptation to the degree of environmental predictability in rotifers.</title>
        <authorList>
            <person name="Franch-Gras L."/>
            <person name="Hahn C."/>
            <person name="Garcia-Roger E.M."/>
            <person name="Carmona M.J."/>
            <person name="Serra M."/>
            <person name="Gomez A."/>
        </authorList>
    </citation>
    <scope>NUCLEOTIDE SEQUENCE [LARGE SCALE GENOMIC DNA]</scope>
    <source>
        <strain evidence="1">HYR1</strain>
    </source>
</reference>
<evidence type="ECO:0000313" key="1">
    <source>
        <dbReference type="EMBL" id="RNA42015.1"/>
    </source>
</evidence>
<dbReference type="EMBL" id="REGN01000425">
    <property type="protein sequence ID" value="RNA42015.1"/>
    <property type="molecule type" value="Genomic_DNA"/>
</dbReference>
<organism evidence="1 2">
    <name type="scientific">Brachionus plicatilis</name>
    <name type="common">Marine rotifer</name>
    <name type="synonym">Brachionus muelleri</name>
    <dbReference type="NCBI Taxonomy" id="10195"/>
    <lineage>
        <taxon>Eukaryota</taxon>
        <taxon>Metazoa</taxon>
        <taxon>Spiralia</taxon>
        <taxon>Gnathifera</taxon>
        <taxon>Rotifera</taxon>
        <taxon>Eurotatoria</taxon>
        <taxon>Monogononta</taxon>
        <taxon>Pseudotrocha</taxon>
        <taxon>Ploima</taxon>
        <taxon>Brachionidae</taxon>
        <taxon>Brachionus</taxon>
    </lineage>
</organism>
<evidence type="ECO:0000313" key="2">
    <source>
        <dbReference type="Proteomes" id="UP000276133"/>
    </source>
</evidence>
<dbReference type="AlphaFoldDB" id="A0A3M7T249"/>
<keyword evidence="2" id="KW-1185">Reference proteome</keyword>
<sequence>MTEFYKFSKEKFQLEQIIETKKKKSQNIDHQYFLFGVSLNMQPSGQKICNQVHFAPLETITGHTNITSALCNHDFLKT</sequence>
<comment type="caution">
    <text evidence="1">The sequence shown here is derived from an EMBL/GenBank/DDBJ whole genome shotgun (WGS) entry which is preliminary data.</text>
</comment>